<proteinExistence type="predicted"/>
<protein>
    <submittedName>
        <fullName evidence="1">Uncharacterized protein</fullName>
    </submittedName>
</protein>
<accession>A0A699LCF9</accession>
<dbReference type="AlphaFoldDB" id="A0A699LCF9"/>
<sequence>EVLVKSALVGHERHHEGFKESLGQILEAKGLGSLKWTLSHEF</sequence>
<gene>
    <name evidence="1" type="ORF">Tci_700145</name>
</gene>
<reference evidence="1" key="1">
    <citation type="journal article" date="2019" name="Sci. Rep.">
        <title>Draft genome of Tanacetum cinerariifolium, the natural source of mosquito coil.</title>
        <authorList>
            <person name="Yamashiro T."/>
            <person name="Shiraishi A."/>
            <person name="Satake H."/>
            <person name="Nakayama K."/>
        </authorList>
    </citation>
    <scope>NUCLEOTIDE SEQUENCE</scope>
</reference>
<comment type="caution">
    <text evidence="1">The sequence shown here is derived from an EMBL/GenBank/DDBJ whole genome shotgun (WGS) entry which is preliminary data.</text>
</comment>
<organism evidence="1">
    <name type="scientific">Tanacetum cinerariifolium</name>
    <name type="common">Dalmatian daisy</name>
    <name type="synonym">Chrysanthemum cinerariifolium</name>
    <dbReference type="NCBI Taxonomy" id="118510"/>
    <lineage>
        <taxon>Eukaryota</taxon>
        <taxon>Viridiplantae</taxon>
        <taxon>Streptophyta</taxon>
        <taxon>Embryophyta</taxon>
        <taxon>Tracheophyta</taxon>
        <taxon>Spermatophyta</taxon>
        <taxon>Magnoliopsida</taxon>
        <taxon>eudicotyledons</taxon>
        <taxon>Gunneridae</taxon>
        <taxon>Pentapetalae</taxon>
        <taxon>asterids</taxon>
        <taxon>campanulids</taxon>
        <taxon>Asterales</taxon>
        <taxon>Asteraceae</taxon>
        <taxon>Asteroideae</taxon>
        <taxon>Anthemideae</taxon>
        <taxon>Anthemidinae</taxon>
        <taxon>Tanacetum</taxon>
    </lineage>
</organism>
<feature type="non-terminal residue" evidence="1">
    <location>
        <position position="1"/>
    </location>
</feature>
<name>A0A699LCF9_TANCI</name>
<dbReference type="EMBL" id="BKCJ010592433">
    <property type="protein sequence ID" value="GFB28174.1"/>
    <property type="molecule type" value="Genomic_DNA"/>
</dbReference>
<evidence type="ECO:0000313" key="1">
    <source>
        <dbReference type="EMBL" id="GFB28174.1"/>
    </source>
</evidence>